<keyword evidence="3" id="KW-1133">Transmembrane helix</keyword>
<evidence type="ECO:0000313" key="5">
    <source>
        <dbReference type="Proteomes" id="UP000700908"/>
    </source>
</evidence>
<keyword evidence="5" id="KW-1185">Reference proteome</keyword>
<comment type="caution">
    <text evidence="4">The sequence shown here is derived from an EMBL/GenBank/DDBJ whole genome shotgun (WGS) entry which is preliminary data.</text>
</comment>
<feature type="transmembrane region" description="Helical" evidence="3">
    <location>
        <begin position="442"/>
        <end position="466"/>
    </location>
</feature>
<evidence type="ECO:0000256" key="3">
    <source>
        <dbReference type="SAM" id="Phobius"/>
    </source>
</evidence>
<gene>
    <name evidence="4" type="ORF">K6V98_07905</name>
</gene>
<proteinExistence type="predicted"/>
<feature type="coiled-coil region" evidence="1">
    <location>
        <begin position="327"/>
        <end position="393"/>
    </location>
</feature>
<feature type="region of interest" description="Disordered" evidence="2">
    <location>
        <begin position="1"/>
        <end position="80"/>
    </location>
</feature>
<feature type="region of interest" description="Disordered" evidence="2">
    <location>
        <begin position="220"/>
        <end position="239"/>
    </location>
</feature>
<sequence>MDEHKNSQTHTEPSSSHAAYPENERPLPGFLSREEYEQIGDEPEPLPQGFEVIDGTNAVRQHRPDAGADDGSESDRALEDAGAVEAVRSLFMRGASAIKQVGDAKRARETAQSELDILEHTIQERTEELEHRRDVAARYTDIMAQETARRQEAEATIARAEAKHRELAEAIAHANDRLKQMKSDDQKTEKRLRAAVEAAEAKETSAREAGARLQRRVDDARRNLKRSEEERASGLAAAKGAIASARERVETLRAEFADIQRNPSANTAAYSVRSTELQREISDAIEAERAAELDLPQIEAELDRAITTASAILVEAEKPIGVAKENFRTVTAEADAARDELDRAKLDAQERQRSLRDEISAREAEAKAEAQLIAEQEEIAENAQTLMDEATDIHEHPELTVQLAAQLDEDLIVRGERQEQLQALQQEERAIREHTRDSRLRFIAAIVGACTLIILVVVLIIIFFFMR</sequence>
<evidence type="ECO:0000313" key="4">
    <source>
        <dbReference type="EMBL" id="MBY4798268.1"/>
    </source>
</evidence>
<protein>
    <submittedName>
        <fullName evidence="4">Uncharacterized protein</fullName>
    </submittedName>
</protein>
<reference evidence="4 5" key="1">
    <citation type="submission" date="2021-08" db="EMBL/GenBank/DDBJ databases">
        <title>Collinsella faecalis sp. nov. isolated from swine faeces.</title>
        <authorList>
            <person name="Oh B.S."/>
            <person name="Lee J.H."/>
        </authorList>
    </citation>
    <scope>NUCLEOTIDE SEQUENCE [LARGE SCALE GENOMIC DNA]</scope>
    <source>
        <strain evidence="4 5">AGMB00827</strain>
    </source>
</reference>
<dbReference type="EMBL" id="JAIMFO010000009">
    <property type="protein sequence ID" value="MBY4798268.1"/>
    <property type="molecule type" value="Genomic_DNA"/>
</dbReference>
<feature type="compositionally biased region" description="Polar residues" evidence="2">
    <location>
        <begin position="8"/>
        <end position="17"/>
    </location>
</feature>
<organism evidence="4 5">
    <name type="scientific">Collinsella ureilytica</name>
    <dbReference type="NCBI Taxonomy" id="2869515"/>
    <lineage>
        <taxon>Bacteria</taxon>
        <taxon>Bacillati</taxon>
        <taxon>Actinomycetota</taxon>
        <taxon>Coriobacteriia</taxon>
        <taxon>Coriobacteriales</taxon>
        <taxon>Coriobacteriaceae</taxon>
        <taxon>Collinsella</taxon>
    </lineage>
</organism>
<dbReference type="RefSeq" id="WP_222199992.1">
    <property type="nucleotide sequence ID" value="NZ_JAIMFO010000009.1"/>
</dbReference>
<evidence type="ECO:0000256" key="2">
    <source>
        <dbReference type="SAM" id="MobiDB-lite"/>
    </source>
</evidence>
<name>A0ABS7MLT3_9ACTN</name>
<feature type="compositionally biased region" description="Basic and acidic residues" evidence="2">
    <location>
        <begin position="220"/>
        <end position="232"/>
    </location>
</feature>
<keyword evidence="1" id="KW-0175">Coiled coil</keyword>
<keyword evidence="3" id="KW-0812">Transmembrane</keyword>
<evidence type="ECO:0000256" key="1">
    <source>
        <dbReference type="SAM" id="Coils"/>
    </source>
</evidence>
<accession>A0ABS7MLT3</accession>
<keyword evidence="3" id="KW-0472">Membrane</keyword>
<dbReference type="Proteomes" id="UP000700908">
    <property type="component" value="Unassembled WGS sequence"/>
</dbReference>